<dbReference type="CDD" id="cd05117">
    <property type="entry name" value="STKc_CAMK"/>
    <property type="match status" value="1"/>
</dbReference>
<accession>A0A0G4G1Z6</accession>
<dbReference type="InterPro" id="IPR050205">
    <property type="entry name" value="CDPK_Ser/Thr_kinases"/>
</dbReference>
<feature type="binding site" evidence="15">
    <location>
        <position position="124"/>
    </location>
    <ligand>
        <name>ATP</name>
        <dbReference type="ChEBI" id="CHEBI:30616"/>
    </ligand>
</feature>
<evidence type="ECO:0000256" key="8">
    <source>
        <dbReference type="ARBA" id="ARBA00022741"/>
    </source>
</evidence>
<dbReference type="Pfam" id="PF00069">
    <property type="entry name" value="Pkinase"/>
    <property type="match status" value="1"/>
</dbReference>
<dbReference type="PROSITE" id="PS00018">
    <property type="entry name" value="EF_HAND_1"/>
    <property type="match status" value="2"/>
</dbReference>
<keyword evidence="5" id="KW-0808">Transferase</keyword>
<feature type="compositionally biased region" description="Polar residues" evidence="16">
    <location>
        <begin position="67"/>
        <end position="76"/>
    </location>
</feature>
<evidence type="ECO:0000259" key="18">
    <source>
        <dbReference type="PROSITE" id="PS50222"/>
    </source>
</evidence>
<feature type="region of interest" description="Disordered" evidence="16">
    <location>
        <begin position="582"/>
        <end position="602"/>
    </location>
</feature>
<dbReference type="PROSITE" id="PS50222">
    <property type="entry name" value="EF_HAND_2"/>
    <property type="match status" value="2"/>
</dbReference>
<evidence type="ECO:0000256" key="3">
    <source>
        <dbReference type="ARBA" id="ARBA00012513"/>
    </source>
</evidence>
<feature type="region of interest" description="Disordered" evidence="16">
    <location>
        <begin position="1"/>
        <end position="76"/>
    </location>
</feature>
<dbReference type="PROSITE" id="PS00108">
    <property type="entry name" value="PROTEIN_KINASE_ST"/>
    <property type="match status" value="1"/>
</dbReference>
<dbReference type="Proteomes" id="UP000041254">
    <property type="component" value="Unassembled WGS sequence"/>
</dbReference>
<evidence type="ECO:0000256" key="12">
    <source>
        <dbReference type="ARBA" id="ARBA00024334"/>
    </source>
</evidence>
<keyword evidence="9" id="KW-0418">Kinase</keyword>
<evidence type="ECO:0000256" key="7">
    <source>
        <dbReference type="ARBA" id="ARBA00022737"/>
    </source>
</evidence>
<evidence type="ECO:0000256" key="2">
    <source>
        <dbReference type="ARBA" id="ARBA00011245"/>
    </source>
</evidence>
<dbReference type="SMART" id="SM00220">
    <property type="entry name" value="S_TKc"/>
    <property type="match status" value="1"/>
</dbReference>
<dbReference type="PROSITE" id="PS00107">
    <property type="entry name" value="PROTEIN_KINASE_ATP"/>
    <property type="match status" value="1"/>
</dbReference>
<dbReference type="AlphaFoldDB" id="A0A0G4G1Z6"/>
<reference evidence="19 20" key="1">
    <citation type="submission" date="2014-11" db="EMBL/GenBank/DDBJ databases">
        <authorList>
            <person name="Zhu J."/>
            <person name="Qi W."/>
            <person name="Song R."/>
        </authorList>
    </citation>
    <scope>NUCLEOTIDE SEQUENCE [LARGE SCALE GENOMIC DNA]</scope>
</reference>
<dbReference type="Gene3D" id="1.10.510.10">
    <property type="entry name" value="Transferase(Phosphotransferase) domain 1"/>
    <property type="match status" value="1"/>
</dbReference>
<dbReference type="EMBL" id="CDMY01000550">
    <property type="protein sequence ID" value="CEM22071.1"/>
    <property type="molecule type" value="Genomic_DNA"/>
</dbReference>
<feature type="domain" description="Protein kinase" evidence="17">
    <location>
        <begin position="91"/>
        <end position="352"/>
    </location>
</feature>
<dbReference type="InParanoid" id="A0A0G4G1Z6"/>
<evidence type="ECO:0000256" key="6">
    <source>
        <dbReference type="ARBA" id="ARBA00022723"/>
    </source>
</evidence>
<comment type="catalytic activity">
    <reaction evidence="14">
        <text>L-seryl-[protein] + ATP = O-phospho-L-seryl-[protein] + ADP + H(+)</text>
        <dbReference type="Rhea" id="RHEA:17989"/>
        <dbReference type="Rhea" id="RHEA-COMP:9863"/>
        <dbReference type="Rhea" id="RHEA-COMP:11604"/>
        <dbReference type="ChEBI" id="CHEBI:15378"/>
        <dbReference type="ChEBI" id="CHEBI:29999"/>
        <dbReference type="ChEBI" id="CHEBI:30616"/>
        <dbReference type="ChEBI" id="CHEBI:83421"/>
        <dbReference type="ChEBI" id="CHEBI:456216"/>
        <dbReference type="EC" id="2.7.11.1"/>
    </reaction>
</comment>
<comment type="catalytic activity">
    <reaction evidence="13">
        <text>L-threonyl-[protein] + ATP = O-phospho-L-threonyl-[protein] + ADP + H(+)</text>
        <dbReference type="Rhea" id="RHEA:46608"/>
        <dbReference type="Rhea" id="RHEA-COMP:11060"/>
        <dbReference type="Rhea" id="RHEA-COMP:11605"/>
        <dbReference type="ChEBI" id="CHEBI:15378"/>
        <dbReference type="ChEBI" id="CHEBI:30013"/>
        <dbReference type="ChEBI" id="CHEBI:30616"/>
        <dbReference type="ChEBI" id="CHEBI:61977"/>
        <dbReference type="ChEBI" id="CHEBI:456216"/>
        <dbReference type="EC" id="2.7.11.1"/>
    </reaction>
</comment>
<feature type="domain" description="EF-hand" evidence="18">
    <location>
        <begin position="509"/>
        <end position="544"/>
    </location>
</feature>
<dbReference type="EC" id="2.7.11.1" evidence="3"/>
<dbReference type="Pfam" id="PF13499">
    <property type="entry name" value="EF-hand_7"/>
    <property type="match status" value="1"/>
</dbReference>
<dbReference type="SUPFAM" id="SSF47473">
    <property type="entry name" value="EF-hand"/>
    <property type="match status" value="1"/>
</dbReference>
<dbReference type="STRING" id="1169540.A0A0G4G1Z6"/>
<keyword evidence="20" id="KW-1185">Reference proteome</keyword>
<evidence type="ECO:0000256" key="9">
    <source>
        <dbReference type="ARBA" id="ARBA00022777"/>
    </source>
</evidence>
<dbReference type="InterPro" id="IPR008271">
    <property type="entry name" value="Ser/Thr_kinase_AS"/>
</dbReference>
<feature type="compositionally biased region" description="Basic and acidic residues" evidence="16">
    <location>
        <begin position="37"/>
        <end position="52"/>
    </location>
</feature>
<dbReference type="Gene3D" id="3.30.200.20">
    <property type="entry name" value="Phosphorylase Kinase, domain 1"/>
    <property type="match status" value="1"/>
</dbReference>
<evidence type="ECO:0000259" key="17">
    <source>
        <dbReference type="PROSITE" id="PS50011"/>
    </source>
</evidence>
<dbReference type="PANTHER" id="PTHR24349">
    <property type="entry name" value="SERINE/THREONINE-PROTEIN KINASE"/>
    <property type="match status" value="1"/>
</dbReference>
<dbReference type="OMA" id="ECESPPR"/>
<protein>
    <recommendedName>
        <fullName evidence="3">non-specific serine/threonine protein kinase</fullName>
        <ecNumber evidence="3">2.7.11.1</ecNumber>
    </recommendedName>
</protein>
<feature type="domain" description="EF-hand" evidence="18">
    <location>
        <begin position="400"/>
        <end position="435"/>
    </location>
</feature>
<keyword evidence="4" id="KW-0723">Serine/threonine-protein kinase</keyword>
<dbReference type="Gene3D" id="1.10.238.10">
    <property type="entry name" value="EF-hand"/>
    <property type="match status" value="2"/>
</dbReference>
<evidence type="ECO:0000256" key="10">
    <source>
        <dbReference type="ARBA" id="ARBA00022837"/>
    </source>
</evidence>
<dbReference type="FunFam" id="1.10.510.10:FF:000571">
    <property type="entry name" value="Maternal embryonic leucine zipper kinase"/>
    <property type="match status" value="1"/>
</dbReference>
<dbReference type="FunFam" id="3.30.200.20:FF:000315">
    <property type="entry name" value="Calcium-dependent protein kinase 3"/>
    <property type="match status" value="1"/>
</dbReference>
<evidence type="ECO:0000256" key="13">
    <source>
        <dbReference type="ARBA" id="ARBA00047899"/>
    </source>
</evidence>
<dbReference type="SUPFAM" id="SSF56112">
    <property type="entry name" value="Protein kinase-like (PK-like)"/>
    <property type="match status" value="1"/>
</dbReference>
<keyword evidence="6" id="KW-0479">Metal-binding</keyword>
<dbReference type="InterPro" id="IPR000719">
    <property type="entry name" value="Prot_kinase_dom"/>
</dbReference>
<dbReference type="GO" id="GO:0005509">
    <property type="term" value="F:calcium ion binding"/>
    <property type="evidence" value="ECO:0007669"/>
    <property type="project" value="InterPro"/>
</dbReference>
<evidence type="ECO:0000256" key="16">
    <source>
        <dbReference type="SAM" id="MobiDB-lite"/>
    </source>
</evidence>
<keyword evidence="8 15" id="KW-0547">Nucleotide-binding</keyword>
<comment type="similarity">
    <text evidence="12">Belongs to the protein kinase superfamily. Ser/Thr protein kinase family. CDPK subfamily.</text>
</comment>
<evidence type="ECO:0000256" key="15">
    <source>
        <dbReference type="PROSITE-ProRule" id="PRU10141"/>
    </source>
</evidence>
<dbReference type="PROSITE" id="PS50011">
    <property type="entry name" value="PROTEIN_KINASE_DOM"/>
    <property type="match status" value="1"/>
</dbReference>
<comment type="subunit">
    <text evidence="2">Monomer.</text>
</comment>
<dbReference type="GO" id="GO:0005524">
    <property type="term" value="F:ATP binding"/>
    <property type="evidence" value="ECO:0007669"/>
    <property type="project" value="UniProtKB-UniRule"/>
</dbReference>
<name>A0A0G4G1Z6_VITBC</name>
<evidence type="ECO:0000256" key="11">
    <source>
        <dbReference type="ARBA" id="ARBA00022840"/>
    </source>
</evidence>
<dbReference type="SMART" id="SM00054">
    <property type="entry name" value="EFh"/>
    <property type="match status" value="4"/>
</dbReference>
<dbReference type="CDD" id="cd00051">
    <property type="entry name" value="EFh"/>
    <property type="match status" value="1"/>
</dbReference>
<comment type="cofactor">
    <cofactor evidence="1">
        <name>Mg(2+)</name>
        <dbReference type="ChEBI" id="CHEBI:18420"/>
    </cofactor>
</comment>
<evidence type="ECO:0000256" key="14">
    <source>
        <dbReference type="ARBA" id="ARBA00048679"/>
    </source>
</evidence>
<dbReference type="InterPro" id="IPR002048">
    <property type="entry name" value="EF_hand_dom"/>
</dbReference>
<evidence type="ECO:0000256" key="1">
    <source>
        <dbReference type="ARBA" id="ARBA00001946"/>
    </source>
</evidence>
<dbReference type="GO" id="GO:0004674">
    <property type="term" value="F:protein serine/threonine kinase activity"/>
    <property type="evidence" value="ECO:0007669"/>
    <property type="project" value="UniProtKB-KW"/>
</dbReference>
<keyword evidence="10" id="KW-0106">Calcium</keyword>
<organism evidence="19 20">
    <name type="scientific">Vitrella brassicaformis (strain CCMP3155)</name>
    <dbReference type="NCBI Taxonomy" id="1169540"/>
    <lineage>
        <taxon>Eukaryota</taxon>
        <taxon>Sar</taxon>
        <taxon>Alveolata</taxon>
        <taxon>Colpodellida</taxon>
        <taxon>Vitrellaceae</taxon>
        <taxon>Vitrella</taxon>
    </lineage>
</organism>
<dbReference type="InterPro" id="IPR011009">
    <property type="entry name" value="Kinase-like_dom_sf"/>
</dbReference>
<evidence type="ECO:0000256" key="4">
    <source>
        <dbReference type="ARBA" id="ARBA00022527"/>
    </source>
</evidence>
<dbReference type="VEuPathDB" id="CryptoDB:Vbra_9613"/>
<evidence type="ECO:0000256" key="5">
    <source>
        <dbReference type="ARBA" id="ARBA00022679"/>
    </source>
</evidence>
<evidence type="ECO:0000313" key="20">
    <source>
        <dbReference type="Proteomes" id="UP000041254"/>
    </source>
</evidence>
<dbReference type="InterPro" id="IPR017441">
    <property type="entry name" value="Protein_kinase_ATP_BS"/>
</dbReference>
<gene>
    <name evidence="19" type="ORF">Vbra_9613</name>
</gene>
<keyword evidence="7" id="KW-0677">Repeat</keyword>
<dbReference type="InterPro" id="IPR018247">
    <property type="entry name" value="EF_Hand_1_Ca_BS"/>
</dbReference>
<evidence type="ECO:0000313" key="19">
    <source>
        <dbReference type="EMBL" id="CEM22071.1"/>
    </source>
</evidence>
<sequence length="602" mass="67826">MDQHTEDNDDALLLPPSEAPRERRSQTGPQKGSQTERPAECESPPRAKESRRPLSAKRSGGTAGHKGSQNDLKVSTSMFVGERSGKFTDFYRLGKKLGEGAYGSVWTAMQISTRRHVAVKMIVKSKLEEMEVEAGEKSTMLKEIDILKQLDHPNIMKVYEIFEDPENYFLVSELYTGGDLFEKLEDCEYLSELETGKIMFQLLSALNYCHKHHIMHRDIKPENILLASNAPDAPIKVIDFGTARTYSPNKKTTMAIGTPCYLAPEVLTGHYDERCDVWSAGVIMYTLLAGCPPFQGDDDFSILKKVAVGKFDMKGPRWKEISDDAKDLIVKLLQKKPDKRLTAKEALDHPFIQRHLEMIEASNPEMYRNFKQMESYRGGNKLESAAFTLITSQLVGPNDDETHKLTKLFRSLDKNGDGVLTHDELYEAFLEIYGDPLQARRRVESVLAECDQSNSGNLSWTEFLVASMNREALLSEERLKGAFLTLSGNKDIIDASDLKHLFATENNIIDEDRWAELLNDVDWNEDGKIDFEGFTQILFCAVHRPNSCMSSRRGSIILEKILSPRGSIMDLSDEVRKAFDSMDGDKKGAGRRATFKKGAPAQ</sequence>
<keyword evidence="11 15" id="KW-0067">ATP-binding</keyword>
<dbReference type="InterPro" id="IPR011992">
    <property type="entry name" value="EF-hand-dom_pair"/>
</dbReference>
<dbReference type="OrthoDB" id="40902at2759"/>
<proteinExistence type="inferred from homology"/>
<dbReference type="PhylomeDB" id="A0A0G4G1Z6"/>
<feature type="compositionally biased region" description="Polar residues" evidence="16">
    <location>
        <begin position="26"/>
        <end position="36"/>
    </location>
</feature>